<dbReference type="Gene3D" id="2.160.10.10">
    <property type="entry name" value="Hexapeptide repeat proteins"/>
    <property type="match status" value="1"/>
</dbReference>
<dbReference type="AlphaFoldDB" id="A0A4S3ZZZ3"/>
<keyword evidence="3" id="KW-0677">Repeat</keyword>
<dbReference type="PANTHER" id="PTHR43300:SF7">
    <property type="entry name" value="UDP-N-ACETYLBACILLOSAMINE N-ACETYLTRANSFERASE"/>
    <property type="match status" value="1"/>
</dbReference>
<accession>A0A4S3ZZZ3</accession>
<evidence type="ECO:0000256" key="2">
    <source>
        <dbReference type="ARBA" id="ARBA00022679"/>
    </source>
</evidence>
<dbReference type="Proteomes" id="UP000307507">
    <property type="component" value="Unassembled WGS sequence"/>
</dbReference>
<dbReference type="PROSITE" id="PS00101">
    <property type="entry name" value="HEXAPEP_TRANSFERASES"/>
    <property type="match status" value="1"/>
</dbReference>
<evidence type="ECO:0000313" key="6">
    <source>
        <dbReference type="Proteomes" id="UP000307507"/>
    </source>
</evidence>
<dbReference type="InterPro" id="IPR018357">
    <property type="entry name" value="Hexapep_transf_CS"/>
</dbReference>
<name>A0A4S3ZZZ3_9FLAO</name>
<dbReference type="PANTHER" id="PTHR43300">
    <property type="entry name" value="ACETYLTRANSFERASE"/>
    <property type="match status" value="1"/>
</dbReference>
<dbReference type="GO" id="GO:0016746">
    <property type="term" value="F:acyltransferase activity"/>
    <property type="evidence" value="ECO:0007669"/>
    <property type="project" value="UniProtKB-KW"/>
</dbReference>
<evidence type="ECO:0000256" key="3">
    <source>
        <dbReference type="ARBA" id="ARBA00022737"/>
    </source>
</evidence>
<dbReference type="EMBL" id="SSNZ01000002">
    <property type="protein sequence ID" value="THF51604.1"/>
    <property type="molecule type" value="Genomic_DNA"/>
</dbReference>
<keyword evidence="6" id="KW-1185">Reference proteome</keyword>
<keyword evidence="4" id="KW-0012">Acyltransferase</keyword>
<evidence type="ECO:0000313" key="5">
    <source>
        <dbReference type="EMBL" id="THF51604.1"/>
    </source>
</evidence>
<dbReference type="InterPro" id="IPR011004">
    <property type="entry name" value="Trimer_LpxA-like_sf"/>
</dbReference>
<reference evidence="5 6" key="1">
    <citation type="submission" date="2019-04" db="EMBL/GenBank/DDBJ databases">
        <title>Flavobacterium sp. nov. isolated from construction timber.</title>
        <authorList>
            <person name="Lin S.-Y."/>
            <person name="Chang C.-T."/>
            <person name="Young C.-C."/>
        </authorList>
    </citation>
    <scope>NUCLEOTIDE SEQUENCE [LARGE SCALE GENOMIC DNA]</scope>
    <source>
        <strain evidence="5 6">CC-CTC003</strain>
    </source>
</reference>
<protein>
    <recommendedName>
        <fullName evidence="7">Serine acetyltransferase</fullName>
    </recommendedName>
</protein>
<dbReference type="InterPro" id="IPR050179">
    <property type="entry name" value="Trans_hexapeptide_repeat"/>
</dbReference>
<proteinExistence type="inferred from homology"/>
<sequence>MLLLQPELWSPKTCRIIVWLPVFLLSSKKYVPISYFKSLKKPGIVQKRTFTDHDCTIGSDCHIGEFSEISPGVNISGNCKIGAYRNIGTNATILPKITIEKNVVIAAGAFVIKDLPDNCMAAGVPAVIKKELPEITF</sequence>
<gene>
    <name evidence="5" type="ORF">E6C50_07520</name>
</gene>
<dbReference type="InterPro" id="IPR001451">
    <property type="entry name" value="Hexapep"/>
</dbReference>
<keyword evidence="2" id="KW-0808">Transferase</keyword>
<evidence type="ECO:0000256" key="4">
    <source>
        <dbReference type="ARBA" id="ARBA00023315"/>
    </source>
</evidence>
<dbReference type="Pfam" id="PF14602">
    <property type="entry name" value="Hexapep_2"/>
    <property type="match status" value="2"/>
</dbReference>
<evidence type="ECO:0000256" key="1">
    <source>
        <dbReference type="ARBA" id="ARBA00007274"/>
    </source>
</evidence>
<dbReference type="SUPFAM" id="SSF51161">
    <property type="entry name" value="Trimeric LpxA-like enzymes"/>
    <property type="match status" value="1"/>
</dbReference>
<evidence type="ECO:0008006" key="7">
    <source>
        <dbReference type="Google" id="ProtNLM"/>
    </source>
</evidence>
<dbReference type="OrthoDB" id="708224at2"/>
<organism evidence="5 6">
    <name type="scientific">Flavobacterium supellecticarium</name>
    <dbReference type="NCBI Taxonomy" id="2565924"/>
    <lineage>
        <taxon>Bacteria</taxon>
        <taxon>Pseudomonadati</taxon>
        <taxon>Bacteroidota</taxon>
        <taxon>Flavobacteriia</taxon>
        <taxon>Flavobacteriales</taxon>
        <taxon>Flavobacteriaceae</taxon>
        <taxon>Flavobacterium</taxon>
    </lineage>
</organism>
<comment type="similarity">
    <text evidence="1">Belongs to the transferase hexapeptide repeat family.</text>
</comment>
<comment type="caution">
    <text evidence="5">The sequence shown here is derived from an EMBL/GenBank/DDBJ whole genome shotgun (WGS) entry which is preliminary data.</text>
</comment>